<gene>
    <name evidence="1" type="ORF">AArcSt2_03645</name>
</gene>
<evidence type="ECO:0000313" key="1">
    <source>
        <dbReference type="EMBL" id="MCL9816029.1"/>
    </source>
</evidence>
<name>A0AAE3K9F8_9EURY</name>
<dbReference type="Proteomes" id="UP001203207">
    <property type="component" value="Unassembled WGS sequence"/>
</dbReference>
<accession>A0AAE3K9F8</accession>
<reference evidence="1" key="2">
    <citation type="submission" date="2022-02" db="EMBL/GenBank/DDBJ databases">
        <authorList>
            <person name="Elcheninov A.G."/>
            <person name="Sorokin D.Y."/>
            <person name="Kublanov I.V."/>
        </authorList>
    </citation>
    <scope>NUCLEOTIDE SEQUENCE</scope>
    <source>
        <strain evidence="1">AArc-St2</strain>
    </source>
</reference>
<dbReference type="InterPro" id="IPR045396">
    <property type="entry name" value="DUF6517"/>
</dbReference>
<dbReference type="EMBL" id="JAKRVX010000001">
    <property type="protein sequence ID" value="MCL9816029.1"/>
    <property type="molecule type" value="Genomic_DNA"/>
</dbReference>
<proteinExistence type="predicted"/>
<dbReference type="PROSITE" id="PS51257">
    <property type="entry name" value="PROKAR_LIPOPROTEIN"/>
    <property type="match status" value="1"/>
</dbReference>
<reference evidence="1" key="1">
    <citation type="journal article" date="2022" name="Syst. Appl. Microbiol.">
        <title>Natronocalculus amylovorans gen. nov., sp. nov., and Natranaeroarchaeum aerophilus sp. nov., dominant culturable amylolytic natronoarchaea from hypersaline soda lakes in southwestern Siberia.</title>
        <authorList>
            <person name="Sorokin D.Y."/>
            <person name="Elcheninov A.G."/>
            <person name="Khizhniak T.V."/>
            <person name="Koenen M."/>
            <person name="Bale N.J."/>
            <person name="Damste J.S.S."/>
            <person name="Kublanov I.V."/>
        </authorList>
    </citation>
    <scope>NUCLEOTIDE SEQUENCE</scope>
    <source>
        <strain evidence="1">AArc-St2</strain>
    </source>
</reference>
<protein>
    <submittedName>
        <fullName evidence="1">DUF6517 family protein</fullName>
    </submittedName>
</protein>
<keyword evidence="2" id="KW-1185">Reference proteome</keyword>
<evidence type="ECO:0000313" key="2">
    <source>
        <dbReference type="Proteomes" id="UP001203207"/>
    </source>
</evidence>
<comment type="caution">
    <text evidence="1">The sequence shown here is derived from an EMBL/GenBank/DDBJ whole genome shotgun (WGS) entry which is preliminary data.</text>
</comment>
<organism evidence="1 2">
    <name type="scientific">Natronocalculus amylovorans</name>
    <dbReference type="NCBI Taxonomy" id="2917812"/>
    <lineage>
        <taxon>Archaea</taxon>
        <taxon>Methanobacteriati</taxon>
        <taxon>Methanobacteriota</taxon>
        <taxon>Stenosarchaea group</taxon>
        <taxon>Halobacteria</taxon>
        <taxon>Halobacteriales</taxon>
        <taxon>Haloferacaceae</taxon>
        <taxon>Natronocalculus</taxon>
    </lineage>
</organism>
<dbReference type="AlphaFoldDB" id="A0AAE3K9F8"/>
<sequence length="230" mass="25089">MDRTRADTQQADGAPSRRQLLSAVGAVGVAGLSGCIGTDLLFGDGTEFNAEAAIVADASLSETGYEEYQRTTFDITRTYEAAGQQREVRVTNQLAEYDRAIEILGQRLQGAIFTVLSTPKVDILGRTFNPIGEMETDELVAELQSRYEQIRSVQRDSTRTQTVLGQTVEVTRYRAEAQPTDFNFTVDLTLHVTAAIDAGDDFVVCLGAHPRLIDETDTVNELLGGVEHLG</sequence>
<dbReference type="RefSeq" id="WP_250582960.1">
    <property type="nucleotide sequence ID" value="NZ_JAKRVX010000001.1"/>
</dbReference>
<dbReference type="Pfam" id="PF20127">
    <property type="entry name" value="DUF6517"/>
    <property type="match status" value="1"/>
</dbReference>